<dbReference type="InterPro" id="IPR025101">
    <property type="entry name" value="DUF4012"/>
</dbReference>
<accession>A0A0G0Q4J7</accession>
<comment type="caution">
    <text evidence="2">The sequence shown here is derived from an EMBL/GenBank/DDBJ whole genome shotgun (WGS) entry which is preliminary data.</text>
</comment>
<dbReference type="AlphaFoldDB" id="A0A0G0Q4J7"/>
<keyword evidence="1" id="KW-0812">Transmembrane</keyword>
<reference evidence="2 3" key="1">
    <citation type="journal article" date="2015" name="Nature">
        <title>rRNA introns, odd ribosomes, and small enigmatic genomes across a large radiation of phyla.</title>
        <authorList>
            <person name="Brown C.T."/>
            <person name="Hug L.A."/>
            <person name="Thomas B.C."/>
            <person name="Sharon I."/>
            <person name="Castelle C.J."/>
            <person name="Singh A."/>
            <person name="Wilkins M.J."/>
            <person name="Williams K.H."/>
            <person name="Banfield J.F."/>
        </authorList>
    </citation>
    <scope>NUCLEOTIDE SEQUENCE [LARGE SCALE GENOMIC DNA]</scope>
</reference>
<proteinExistence type="predicted"/>
<keyword evidence="1" id="KW-1133">Transmembrane helix</keyword>
<dbReference type="EMBL" id="LBXN01000047">
    <property type="protein sequence ID" value="KKR32291.1"/>
    <property type="molecule type" value="Genomic_DNA"/>
</dbReference>
<keyword evidence="1" id="KW-0472">Membrane</keyword>
<gene>
    <name evidence="2" type="ORF">UT63_C0047G0002</name>
</gene>
<organism evidence="2 3">
    <name type="scientific">Candidatus Gottesmanbacteria bacterium GW2011_GWC2_39_8</name>
    <dbReference type="NCBI Taxonomy" id="1618450"/>
    <lineage>
        <taxon>Bacteria</taxon>
        <taxon>Candidatus Gottesmaniibacteriota</taxon>
    </lineage>
</organism>
<name>A0A0G0Q4J7_9BACT</name>
<dbReference type="Pfam" id="PF13196">
    <property type="entry name" value="DUF4012"/>
    <property type="match status" value="1"/>
</dbReference>
<evidence type="ECO:0008006" key="4">
    <source>
        <dbReference type="Google" id="ProtNLM"/>
    </source>
</evidence>
<protein>
    <recommendedName>
        <fullName evidence="4">DUF4012 domain-containing protein</fullName>
    </recommendedName>
</protein>
<dbReference type="Proteomes" id="UP000034539">
    <property type="component" value="Unassembled WGS sequence"/>
</dbReference>
<evidence type="ECO:0000256" key="1">
    <source>
        <dbReference type="SAM" id="Phobius"/>
    </source>
</evidence>
<evidence type="ECO:0000313" key="3">
    <source>
        <dbReference type="Proteomes" id="UP000034539"/>
    </source>
</evidence>
<sequence>MDGFQKIEIKKPPVNNKPLLVVEKNNMFPKKILILPLLLVLILGLVAVMAYFPAKKLYQSALDLNVSVKEVSAAVKTQNIDAAKAKIAVTKEKIKIVSANLGVFAPVGVVPVIGGYYNDATHFVNAGIYGLEAADIAVNSLVPYADLLGLKGKGTFTGGSADQRIQTAVKTFDKITPKLDVISENLAKVKEEVDKVDISRYPEKVRGVEVKSKMTQAITLLDDTINLFVNARPLLKQLPSILGEPTPKKYLVLFQNDKELRATGGFITAYAVFRFDKGKLQIEKSEDIYKLDESKSKKFPAPAEILKYHKGVYYLELRDSNLSPDFIVSMDKFQEMLKSVGDFPKVDGVIALDTHVLVSVMKVLGSIPAYGTNFTVETDKRCDCPQVIYELEKYADKPVAYERGSRKDILGVLLYQIMQKALGVSPGQYWGKLFQVGLDEMQQKHILFYLKDAEAQKGIEALNFAGRVAKFDGDYLNINNTNFAGAKSNMFVSQAVKVDTAIGSDGSIEKTVSIDYKNPYPPSDCGLESGGLCLNAVLRNWIRVYVPKGSQLLDFKGSEVDVTAYESLDKTVFDGFLTVKPMGVAKAIVRYKLPFKIQDGKLPTLIQKQPGTDGTEYLLTKNGKQVDKFILNLDKELIVKN</sequence>
<feature type="transmembrane region" description="Helical" evidence="1">
    <location>
        <begin position="32"/>
        <end position="52"/>
    </location>
</feature>
<evidence type="ECO:0000313" key="2">
    <source>
        <dbReference type="EMBL" id="KKR32291.1"/>
    </source>
</evidence>